<evidence type="ECO:0000313" key="2">
    <source>
        <dbReference type="Proteomes" id="UP000823486"/>
    </source>
</evidence>
<dbReference type="Proteomes" id="UP000823486">
    <property type="component" value="Unassembled WGS sequence"/>
</dbReference>
<accession>A0ABS2QI64</accession>
<protein>
    <submittedName>
        <fullName evidence="1">Uncharacterized protein</fullName>
    </submittedName>
</protein>
<reference evidence="1 2" key="1">
    <citation type="submission" date="2021-01" db="EMBL/GenBank/DDBJ databases">
        <title>Genomic Encyclopedia of Type Strains, Phase IV (KMG-IV): sequencing the most valuable type-strain genomes for metagenomic binning, comparative biology and taxonomic classification.</title>
        <authorList>
            <person name="Goeker M."/>
        </authorList>
    </citation>
    <scope>NUCLEOTIDE SEQUENCE [LARGE SCALE GENOMIC DNA]</scope>
    <source>
        <strain evidence="1 2">DSM 105482</strain>
    </source>
</reference>
<gene>
    <name evidence="1" type="ORF">JOC77_002268</name>
</gene>
<sequence>MRVKPDQAIWMIPSPDFQIEHYSKREWIHSILNQYKEPETAFSNWMLRDIKFAEKISKDADALGLLTKKVDGRRSISQNYEELKNKFKLN</sequence>
<comment type="caution">
    <text evidence="1">The sequence shown here is derived from an EMBL/GenBank/DDBJ whole genome shotgun (WGS) entry which is preliminary data.</text>
</comment>
<dbReference type="EMBL" id="JAFBFI010000009">
    <property type="protein sequence ID" value="MBM7692837.1"/>
    <property type="molecule type" value="Genomic_DNA"/>
</dbReference>
<name>A0ABS2QI64_9BACI</name>
<organism evidence="1 2">
    <name type="scientific">Peribacillus deserti</name>
    <dbReference type="NCBI Taxonomy" id="673318"/>
    <lineage>
        <taxon>Bacteria</taxon>
        <taxon>Bacillati</taxon>
        <taxon>Bacillota</taxon>
        <taxon>Bacilli</taxon>
        <taxon>Bacillales</taxon>
        <taxon>Bacillaceae</taxon>
        <taxon>Peribacillus</taxon>
    </lineage>
</organism>
<dbReference type="RefSeq" id="WP_239558715.1">
    <property type="nucleotide sequence ID" value="NZ_JAFBFI010000009.1"/>
</dbReference>
<proteinExistence type="predicted"/>
<evidence type="ECO:0000313" key="1">
    <source>
        <dbReference type="EMBL" id="MBM7692837.1"/>
    </source>
</evidence>
<keyword evidence="2" id="KW-1185">Reference proteome</keyword>